<dbReference type="PANTHER" id="PTHR30466">
    <property type="entry name" value="FLAVIN REDUCTASE"/>
    <property type="match status" value="1"/>
</dbReference>
<comment type="caution">
    <text evidence="3">The sequence shown here is derived from an EMBL/GenBank/DDBJ whole genome shotgun (WGS) entry which is preliminary data.</text>
</comment>
<dbReference type="PATRIC" id="fig|264451.4.peg.1113"/>
<dbReference type="GO" id="GO:0042602">
    <property type="term" value="F:riboflavin reductase (NADPH) activity"/>
    <property type="evidence" value="ECO:0007669"/>
    <property type="project" value="TreeGrafter"/>
</dbReference>
<dbReference type="EMBL" id="LJQA01000593">
    <property type="protein sequence ID" value="KPW90453.1"/>
    <property type="molecule type" value="Genomic_DNA"/>
</dbReference>
<sequence length="187" mass="19855">MNQASRLAARANVPEPQTRLSALESPDMDVAAFKKAMRRLTSTVTLVATEHEGTPYGMAATAVSSVCSDPPSILVCINHSASVYLPLLERGKFSVNLLQTGQAELVSVFGGAVNGPARFESGDWQQDQGVPYLRTAQATLFCSVAQRMTCGTHEIIIGLVEKTAVAEVISPLLWQDGKPAASTPLLA</sequence>
<keyword evidence="1" id="KW-0560">Oxidoreductase</keyword>
<protein>
    <submittedName>
        <fullName evidence="3">Flavin reductase domain-containing protein</fullName>
    </submittedName>
</protein>
<evidence type="ECO:0000259" key="2">
    <source>
        <dbReference type="SMART" id="SM00903"/>
    </source>
</evidence>
<dbReference type="InterPro" id="IPR050268">
    <property type="entry name" value="NADH-dep_flavin_reductase"/>
</dbReference>
<dbReference type="Pfam" id="PF01613">
    <property type="entry name" value="Flavin_Reduct"/>
    <property type="match status" value="1"/>
</dbReference>
<reference evidence="3 4" key="1">
    <citation type="submission" date="2015-09" db="EMBL/GenBank/DDBJ databases">
        <title>Genome announcement of multiple Pseudomonas syringae strains.</title>
        <authorList>
            <person name="Thakur S."/>
            <person name="Wang P.W."/>
            <person name="Gong Y."/>
            <person name="Weir B.S."/>
            <person name="Guttman D.S."/>
        </authorList>
    </citation>
    <scope>NUCLEOTIDE SEQUENCE [LARGE SCALE GENOMIC DNA]</scope>
    <source>
        <strain evidence="3 4">ICMP17524</strain>
    </source>
</reference>
<evidence type="ECO:0000313" key="4">
    <source>
        <dbReference type="Proteomes" id="UP000050356"/>
    </source>
</evidence>
<name>A0A0P9MFV5_PSESX</name>
<proteinExistence type="predicted"/>
<organism evidence="3 4">
    <name type="scientific">Pseudomonas syringae pv. cerasicola</name>
    <dbReference type="NCBI Taxonomy" id="264451"/>
    <lineage>
        <taxon>Bacteria</taxon>
        <taxon>Pseudomonadati</taxon>
        <taxon>Pseudomonadota</taxon>
        <taxon>Gammaproteobacteria</taxon>
        <taxon>Pseudomonadales</taxon>
        <taxon>Pseudomonadaceae</taxon>
        <taxon>Pseudomonas</taxon>
        <taxon>Pseudomonas syringae</taxon>
    </lineage>
</organism>
<dbReference type="Gene3D" id="2.30.110.10">
    <property type="entry name" value="Electron Transport, Fmn-binding Protein, Chain A"/>
    <property type="match status" value="1"/>
</dbReference>
<evidence type="ECO:0000256" key="1">
    <source>
        <dbReference type="ARBA" id="ARBA00023002"/>
    </source>
</evidence>
<dbReference type="PANTHER" id="PTHR30466:SF1">
    <property type="entry name" value="FMN REDUCTASE (NADH) RUTF"/>
    <property type="match status" value="1"/>
</dbReference>
<dbReference type="AlphaFoldDB" id="A0A0P9MFV5"/>
<dbReference type="GO" id="GO:0006208">
    <property type="term" value="P:pyrimidine nucleobase catabolic process"/>
    <property type="evidence" value="ECO:0007669"/>
    <property type="project" value="TreeGrafter"/>
</dbReference>
<feature type="domain" description="Flavin reductase like" evidence="2">
    <location>
        <begin position="37"/>
        <end position="181"/>
    </location>
</feature>
<accession>A0A0P9MFV5</accession>
<dbReference type="SMART" id="SM00903">
    <property type="entry name" value="Flavin_Reduct"/>
    <property type="match status" value="1"/>
</dbReference>
<dbReference type="GO" id="GO:0010181">
    <property type="term" value="F:FMN binding"/>
    <property type="evidence" value="ECO:0007669"/>
    <property type="project" value="InterPro"/>
</dbReference>
<gene>
    <name evidence="3" type="ORF">ALO50_00800</name>
</gene>
<dbReference type="InterPro" id="IPR012349">
    <property type="entry name" value="Split_barrel_FMN-bd"/>
</dbReference>
<dbReference type="Proteomes" id="UP000050356">
    <property type="component" value="Unassembled WGS sequence"/>
</dbReference>
<evidence type="ECO:0000313" key="3">
    <source>
        <dbReference type="EMBL" id="KPW90453.1"/>
    </source>
</evidence>
<dbReference type="SUPFAM" id="SSF50475">
    <property type="entry name" value="FMN-binding split barrel"/>
    <property type="match status" value="1"/>
</dbReference>
<dbReference type="InterPro" id="IPR002563">
    <property type="entry name" value="Flavin_Rdtase-like_dom"/>
</dbReference>